<keyword evidence="3" id="KW-1185">Reference proteome</keyword>
<name>A0A9D4IAJ7_DREPO</name>
<dbReference type="EMBL" id="JAIWYP010000010">
    <property type="protein sequence ID" value="KAH3754314.1"/>
    <property type="molecule type" value="Genomic_DNA"/>
</dbReference>
<comment type="caution">
    <text evidence="2">The sequence shown here is derived from an EMBL/GenBank/DDBJ whole genome shotgun (WGS) entry which is preliminary data.</text>
</comment>
<gene>
    <name evidence="2" type="ORF">DPMN_188981</name>
</gene>
<sequence length="60" mass="6738">MFDEGTIILQYDKYSRICLSFDGSWSVSSSIQANKPSQQSSNKISSSQVERRPKPPSALR</sequence>
<dbReference type="AlphaFoldDB" id="A0A9D4IAJ7"/>
<feature type="region of interest" description="Disordered" evidence="1">
    <location>
        <begin position="28"/>
        <end position="60"/>
    </location>
</feature>
<accession>A0A9D4IAJ7</accession>
<evidence type="ECO:0000313" key="3">
    <source>
        <dbReference type="Proteomes" id="UP000828390"/>
    </source>
</evidence>
<evidence type="ECO:0000256" key="1">
    <source>
        <dbReference type="SAM" id="MobiDB-lite"/>
    </source>
</evidence>
<reference evidence="2" key="2">
    <citation type="submission" date="2020-11" db="EMBL/GenBank/DDBJ databases">
        <authorList>
            <person name="McCartney M.A."/>
            <person name="Auch B."/>
            <person name="Kono T."/>
            <person name="Mallez S."/>
            <person name="Becker A."/>
            <person name="Gohl D.M."/>
            <person name="Silverstein K.A.T."/>
            <person name="Koren S."/>
            <person name="Bechman K.B."/>
            <person name="Herman A."/>
            <person name="Abrahante J.E."/>
            <person name="Garbe J."/>
        </authorList>
    </citation>
    <scope>NUCLEOTIDE SEQUENCE</scope>
    <source>
        <strain evidence="2">Duluth1</strain>
        <tissue evidence="2">Whole animal</tissue>
    </source>
</reference>
<organism evidence="2 3">
    <name type="scientific">Dreissena polymorpha</name>
    <name type="common">Zebra mussel</name>
    <name type="synonym">Mytilus polymorpha</name>
    <dbReference type="NCBI Taxonomy" id="45954"/>
    <lineage>
        <taxon>Eukaryota</taxon>
        <taxon>Metazoa</taxon>
        <taxon>Spiralia</taxon>
        <taxon>Lophotrochozoa</taxon>
        <taxon>Mollusca</taxon>
        <taxon>Bivalvia</taxon>
        <taxon>Autobranchia</taxon>
        <taxon>Heteroconchia</taxon>
        <taxon>Euheterodonta</taxon>
        <taxon>Imparidentia</taxon>
        <taxon>Neoheterodontei</taxon>
        <taxon>Myida</taxon>
        <taxon>Dreissenoidea</taxon>
        <taxon>Dreissenidae</taxon>
        <taxon>Dreissena</taxon>
    </lineage>
</organism>
<evidence type="ECO:0000313" key="2">
    <source>
        <dbReference type="EMBL" id="KAH3754314.1"/>
    </source>
</evidence>
<dbReference type="Proteomes" id="UP000828390">
    <property type="component" value="Unassembled WGS sequence"/>
</dbReference>
<proteinExistence type="predicted"/>
<reference evidence="2" key="1">
    <citation type="journal article" date="2019" name="bioRxiv">
        <title>The Genome of the Zebra Mussel, Dreissena polymorpha: A Resource for Invasive Species Research.</title>
        <authorList>
            <person name="McCartney M.A."/>
            <person name="Auch B."/>
            <person name="Kono T."/>
            <person name="Mallez S."/>
            <person name="Zhang Y."/>
            <person name="Obille A."/>
            <person name="Becker A."/>
            <person name="Abrahante J.E."/>
            <person name="Garbe J."/>
            <person name="Badalamenti J.P."/>
            <person name="Herman A."/>
            <person name="Mangelson H."/>
            <person name="Liachko I."/>
            <person name="Sullivan S."/>
            <person name="Sone E.D."/>
            <person name="Koren S."/>
            <person name="Silverstein K.A.T."/>
            <person name="Beckman K.B."/>
            <person name="Gohl D.M."/>
        </authorList>
    </citation>
    <scope>NUCLEOTIDE SEQUENCE</scope>
    <source>
        <strain evidence="2">Duluth1</strain>
        <tissue evidence="2">Whole animal</tissue>
    </source>
</reference>
<protein>
    <submittedName>
        <fullName evidence="2">Uncharacterized protein</fullName>
    </submittedName>
</protein>
<feature type="compositionally biased region" description="Low complexity" evidence="1">
    <location>
        <begin position="37"/>
        <end position="48"/>
    </location>
</feature>